<reference evidence="1 2" key="1">
    <citation type="submission" date="2018-09" db="EMBL/GenBank/DDBJ databases">
        <authorList>
            <person name="Amanuel B.M."/>
            <person name="Anspach C.J."/>
            <person name="Chiquito R.J."/>
            <person name="Gales J.M."/>
            <person name="Hall T."/>
            <person name="Hotaki K."/>
            <person name="Lozano B."/>
            <person name="Mugisha B."/>
            <person name="Fogarty M.P."/>
            <person name="Leadon S.A."/>
            <person name="Molloy S.D."/>
            <person name="Garlena R.A."/>
            <person name="Russell D.A."/>
            <person name="Pope W.H."/>
            <person name="Jacobs-Sera D."/>
            <person name="Hatfull G.F."/>
        </authorList>
    </citation>
    <scope>NUCLEOTIDE SEQUENCE [LARGE SCALE GENOMIC DNA]</scope>
</reference>
<evidence type="ECO:0000313" key="2">
    <source>
        <dbReference type="Proteomes" id="UP000280547"/>
    </source>
</evidence>
<proteinExistence type="predicted"/>
<dbReference type="RefSeq" id="YP_010246337.1">
    <property type="nucleotide sequence ID" value="NC_060134.1"/>
</dbReference>
<organism evidence="1 2">
    <name type="scientific">Gordonia phage Octobien14</name>
    <dbReference type="NCBI Taxonomy" id="2483673"/>
    <lineage>
        <taxon>Viruses</taxon>
        <taxon>Duplodnaviria</taxon>
        <taxon>Heunggongvirae</taxon>
        <taxon>Uroviricota</taxon>
        <taxon>Caudoviricetes</taxon>
        <taxon>Deeyouvirinae</taxon>
        <taxon>Octobienvirus</taxon>
        <taxon>Octobienvirus octobien14</taxon>
    </lineage>
</organism>
<dbReference type="EMBL" id="MH976515">
    <property type="protein sequence ID" value="AYR03236.1"/>
    <property type="molecule type" value="Genomic_DNA"/>
</dbReference>
<gene>
    <name evidence="1" type="primary">92</name>
    <name evidence="1" type="ORF">SEA_OCTOBIEN14_92</name>
</gene>
<evidence type="ECO:0000313" key="1">
    <source>
        <dbReference type="EMBL" id="AYR03236.1"/>
    </source>
</evidence>
<dbReference type="GeneID" id="70080877"/>
<keyword evidence="2" id="KW-1185">Reference proteome</keyword>
<dbReference type="KEGG" id="vg:70080877"/>
<protein>
    <submittedName>
        <fullName evidence="1">Uncharacterized protein</fullName>
    </submittedName>
</protein>
<name>A0A3G3M9U3_9CAUD</name>
<accession>A0A3G3M9U3</accession>
<dbReference type="Proteomes" id="UP000280547">
    <property type="component" value="Segment"/>
</dbReference>
<sequence length="100" mass="11459">MADGSWWALENPGRYRIESLKCDVEVDWPAYSFGSLESPRPRKYLTLIELTNGRTTTVLKAYTDPDTDESIVAAYGKGQLKELSVYLDEKPDAFSWRKIH</sequence>